<feature type="region of interest" description="Disordered" evidence="1">
    <location>
        <begin position="122"/>
        <end position="148"/>
    </location>
</feature>
<keyword evidence="2" id="KW-0812">Transmembrane</keyword>
<evidence type="ECO:0000256" key="1">
    <source>
        <dbReference type="SAM" id="MobiDB-lite"/>
    </source>
</evidence>
<gene>
    <name evidence="3" type="ORF">CJN711_LOCUS35025</name>
</gene>
<sequence length="268" mass="30459">MMDGEQCPMYPMDCFIFPDTTILSSPIASYPCQPGRIGNFSNFNGSFAWCYGWIIAQQSSLNVLNQLGLCSGLIGLFAIIFAFTFHVGHRKFGLTVVLIKIARLWIDDSDYNNNNNNNIINENDFSSSSSSDDDDDAEEKLSHHHKESEQLKNLDWSDIPHVIRNMNREFVNRYDRRQACSYKKQILAVKRTLGNQNLILRPIDKDVSKVSTRFKFFQSGFVITAVFAFVSVVLDAEFRAESSGMIFGGGYRSKYGTLAQNTDFFRKS</sequence>
<reference evidence="3" key="1">
    <citation type="submission" date="2021-02" db="EMBL/GenBank/DDBJ databases">
        <authorList>
            <person name="Nowell W R."/>
        </authorList>
    </citation>
    <scope>NUCLEOTIDE SEQUENCE</scope>
</reference>
<proteinExistence type="predicted"/>
<feature type="transmembrane region" description="Helical" evidence="2">
    <location>
        <begin position="63"/>
        <end position="85"/>
    </location>
</feature>
<name>A0A816ANB3_9BILA</name>
<organism evidence="3 4">
    <name type="scientific">Rotaria magnacalcarata</name>
    <dbReference type="NCBI Taxonomy" id="392030"/>
    <lineage>
        <taxon>Eukaryota</taxon>
        <taxon>Metazoa</taxon>
        <taxon>Spiralia</taxon>
        <taxon>Gnathifera</taxon>
        <taxon>Rotifera</taxon>
        <taxon>Eurotatoria</taxon>
        <taxon>Bdelloidea</taxon>
        <taxon>Philodinida</taxon>
        <taxon>Philodinidae</taxon>
        <taxon>Rotaria</taxon>
    </lineage>
</organism>
<dbReference type="EMBL" id="CAJNOV010017071">
    <property type="protein sequence ID" value="CAF1599770.1"/>
    <property type="molecule type" value="Genomic_DNA"/>
</dbReference>
<keyword evidence="2" id="KW-0472">Membrane</keyword>
<evidence type="ECO:0000313" key="3">
    <source>
        <dbReference type="EMBL" id="CAF1599770.1"/>
    </source>
</evidence>
<dbReference type="Proteomes" id="UP000663855">
    <property type="component" value="Unassembled WGS sequence"/>
</dbReference>
<evidence type="ECO:0000313" key="4">
    <source>
        <dbReference type="Proteomes" id="UP000663855"/>
    </source>
</evidence>
<comment type="caution">
    <text evidence="3">The sequence shown here is derived from an EMBL/GenBank/DDBJ whole genome shotgun (WGS) entry which is preliminary data.</text>
</comment>
<accession>A0A816ANB3</accession>
<keyword evidence="2" id="KW-1133">Transmembrane helix</keyword>
<protein>
    <submittedName>
        <fullName evidence="3">Uncharacterized protein</fullName>
    </submittedName>
</protein>
<evidence type="ECO:0000256" key="2">
    <source>
        <dbReference type="SAM" id="Phobius"/>
    </source>
</evidence>
<dbReference type="AlphaFoldDB" id="A0A816ANB3"/>